<dbReference type="EMBL" id="QQAH01000003">
    <property type="protein sequence ID" value="RDD82905.1"/>
    <property type="molecule type" value="Genomic_DNA"/>
</dbReference>
<dbReference type="FunFam" id="1.10.10.10:FF:000001">
    <property type="entry name" value="LysR family transcriptional regulator"/>
    <property type="match status" value="1"/>
</dbReference>
<keyword evidence="2" id="KW-0805">Transcription regulation</keyword>
<gene>
    <name evidence="6" type="ORF">DVJ77_05170</name>
</gene>
<dbReference type="Pfam" id="PF00126">
    <property type="entry name" value="HTH_1"/>
    <property type="match status" value="1"/>
</dbReference>
<keyword evidence="4" id="KW-0804">Transcription</keyword>
<dbReference type="InterPro" id="IPR036390">
    <property type="entry name" value="WH_DNA-bd_sf"/>
</dbReference>
<evidence type="ECO:0000256" key="2">
    <source>
        <dbReference type="ARBA" id="ARBA00023015"/>
    </source>
</evidence>
<evidence type="ECO:0000313" key="7">
    <source>
        <dbReference type="Proteomes" id="UP000253782"/>
    </source>
</evidence>
<dbReference type="SUPFAM" id="SSF53850">
    <property type="entry name" value="Periplasmic binding protein-like II"/>
    <property type="match status" value="1"/>
</dbReference>
<sequence>MDRLTSMAVFTRVVEKGSFTAVADEFGLSATMVANHVRALEQRLGARLLDRTTRRHSLTEIGAAYLERCRDVLSSVQAAEQVAEALRAVPQGTLRVTAPVSWGAHRLVPVIGEYMSMYPAVQIELSLNDRVVDLHEEGFDVAIRSGPLRDDQLIARPLRSSQMFAVASPAYLQVHGLPTYPTDLERHNCLGFMPWGRDHHWRFTRDEQQVSVLVGGAFVCNNGQALLTAALSHIGVVVQADVLLAPAIAAGQLVQLLSDWHLSTRLIHLVRRSEVRPTAKLRSFVDFVVDRLG</sequence>
<comment type="caution">
    <text evidence="6">The sequence shown here is derived from an EMBL/GenBank/DDBJ whole genome shotgun (WGS) entry which is preliminary data.</text>
</comment>
<accession>A0A369US85</accession>
<dbReference type="PROSITE" id="PS50931">
    <property type="entry name" value="HTH_LYSR"/>
    <property type="match status" value="1"/>
</dbReference>
<dbReference type="PANTHER" id="PTHR30537:SF5">
    <property type="entry name" value="HTH-TYPE TRANSCRIPTIONAL ACTIVATOR TTDR-RELATED"/>
    <property type="match status" value="1"/>
</dbReference>
<dbReference type="Proteomes" id="UP000253782">
    <property type="component" value="Unassembled WGS sequence"/>
</dbReference>
<dbReference type="Gene3D" id="3.40.190.290">
    <property type="match status" value="1"/>
</dbReference>
<dbReference type="InterPro" id="IPR036388">
    <property type="entry name" value="WH-like_DNA-bd_sf"/>
</dbReference>
<dbReference type="GO" id="GO:0043565">
    <property type="term" value="F:sequence-specific DNA binding"/>
    <property type="evidence" value="ECO:0007669"/>
    <property type="project" value="TreeGrafter"/>
</dbReference>
<dbReference type="Gene3D" id="1.10.10.10">
    <property type="entry name" value="Winged helix-like DNA-binding domain superfamily/Winged helix DNA-binding domain"/>
    <property type="match status" value="1"/>
</dbReference>
<dbReference type="PANTHER" id="PTHR30537">
    <property type="entry name" value="HTH-TYPE TRANSCRIPTIONAL REGULATOR"/>
    <property type="match status" value="1"/>
</dbReference>
<evidence type="ECO:0000259" key="5">
    <source>
        <dbReference type="PROSITE" id="PS50931"/>
    </source>
</evidence>
<dbReference type="InterPro" id="IPR058163">
    <property type="entry name" value="LysR-type_TF_proteobact-type"/>
</dbReference>
<proteinExistence type="inferred from homology"/>
<dbReference type="AlphaFoldDB" id="A0A369US85"/>
<evidence type="ECO:0000256" key="1">
    <source>
        <dbReference type="ARBA" id="ARBA00009437"/>
    </source>
</evidence>
<dbReference type="RefSeq" id="WP_114844417.1">
    <property type="nucleotide sequence ID" value="NZ_JBHSPE010000001.1"/>
</dbReference>
<organism evidence="6 7">
    <name type="scientific">Dyella tabacisoli</name>
    <dbReference type="NCBI Taxonomy" id="2282381"/>
    <lineage>
        <taxon>Bacteria</taxon>
        <taxon>Pseudomonadati</taxon>
        <taxon>Pseudomonadota</taxon>
        <taxon>Gammaproteobacteria</taxon>
        <taxon>Lysobacterales</taxon>
        <taxon>Rhodanobacteraceae</taxon>
        <taxon>Dyella</taxon>
    </lineage>
</organism>
<dbReference type="FunFam" id="3.40.190.290:FF:000001">
    <property type="entry name" value="Transcriptional regulator, LysR family"/>
    <property type="match status" value="1"/>
</dbReference>
<comment type="similarity">
    <text evidence="1">Belongs to the LysR transcriptional regulatory family.</text>
</comment>
<keyword evidence="3" id="KW-0238">DNA-binding</keyword>
<reference evidence="6 7" key="1">
    <citation type="submission" date="2018-07" db="EMBL/GenBank/DDBJ databases">
        <title>Dyella tabacisoli L4-6T, whole genome shotgun sequence.</title>
        <authorList>
            <person name="Zhou X.-K."/>
            <person name="Li W.-J."/>
            <person name="Duan Y.-Q."/>
        </authorList>
    </citation>
    <scope>NUCLEOTIDE SEQUENCE [LARGE SCALE GENOMIC DNA]</scope>
    <source>
        <strain evidence="6 7">L4-6</strain>
    </source>
</reference>
<dbReference type="SUPFAM" id="SSF46785">
    <property type="entry name" value="Winged helix' DNA-binding domain"/>
    <property type="match status" value="1"/>
</dbReference>
<dbReference type="InterPro" id="IPR000847">
    <property type="entry name" value="LysR_HTH_N"/>
</dbReference>
<evidence type="ECO:0000256" key="3">
    <source>
        <dbReference type="ARBA" id="ARBA00023125"/>
    </source>
</evidence>
<name>A0A369US85_9GAMM</name>
<dbReference type="OrthoDB" id="9810065at2"/>
<dbReference type="Pfam" id="PF03466">
    <property type="entry name" value="LysR_substrate"/>
    <property type="match status" value="1"/>
</dbReference>
<evidence type="ECO:0000313" key="6">
    <source>
        <dbReference type="EMBL" id="RDD82905.1"/>
    </source>
</evidence>
<feature type="domain" description="HTH lysR-type" evidence="5">
    <location>
        <begin position="1"/>
        <end position="59"/>
    </location>
</feature>
<protein>
    <submittedName>
        <fullName evidence="6">LysR family transcriptional regulator</fullName>
    </submittedName>
</protein>
<dbReference type="GO" id="GO:0003700">
    <property type="term" value="F:DNA-binding transcription factor activity"/>
    <property type="evidence" value="ECO:0007669"/>
    <property type="project" value="InterPro"/>
</dbReference>
<dbReference type="GO" id="GO:0006351">
    <property type="term" value="P:DNA-templated transcription"/>
    <property type="evidence" value="ECO:0007669"/>
    <property type="project" value="TreeGrafter"/>
</dbReference>
<dbReference type="InterPro" id="IPR005119">
    <property type="entry name" value="LysR_subst-bd"/>
</dbReference>
<evidence type="ECO:0000256" key="4">
    <source>
        <dbReference type="ARBA" id="ARBA00023163"/>
    </source>
</evidence>
<keyword evidence="7" id="KW-1185">Reference proteome</keyword>